<proteinExistence type="predicted"/>
<name>A0A0P8X3Z5_9CLOT</name>
<comment type="caution">
    <text evidence="1">The sequence shown here is derived from an EMBL/GenBank/DDBJ whole genome shotgun (WGS) entry which is preliminary data.</text>
</comment>
<sequence>MIVNHINYPDENLKIYCRLINKVLTFNQTYADEKCSSCPFFYGTSQGRGVECFWEEKDELMEKEMIVKDPYEEYIRVYKAIDEKNKTYNKDRKKFIRKNKIPKEIMALREQIKGCRMCTESKDNRKEGLVNPFDIFAEEEYLQPYTTNYWTDWCFNSPADIAVIGQDLGTISIIRDYEKRGRCPQENEMRCNLEEGIKHINCTDKTILLNSVMCIKEGSACKIDNHDNNYISKCKNIVMRHLELVKPKIVITLGKGVTQKYLNNIKRSDTFYNLVSQPYWIAEKQWFIFPMYILGVKGKLGRQHIRSINKEISEDFLTDFNLVKRLLISYYAGMFIHNIKYDVLMPDSLEEYLLNPFPEHSNEVKTICNLITNGTFGQSLNELKSFEKTVIYIYNHLIQSFESIKEGSNALTL</sequence>
<gene>
    <name evidence="1" type="ORF">OXPF_07590</name>
</gene>
<keyword evidence="2" id="KW-1185">Reference proteome</keyword>
<evidence type="ECO:0000313" key="2">
    <source>
        <dbReference type="Proteomes" id="UP000050326"/>
    </source>
</evidence>
<organism evidence="1 2">
    <name type="scientific">Oxobacter pfennigii</name>
    <dbReference type="NCBI Taxonomy" id="36849"/>
    <lineage>
        <taxon>Bacteria</taxon>
        <taxon>Bacillati</taxon>
        <taxon>Bacillota</taxon>
        <taxon>Clostridia</taxon>
        <taxon>Eubacteriales</taxon>
        <taxon>Clostridiaceae</taxon>
        <taxon>Oxobacter</taxon>
    </lineage>
</organism>
<evidence type="ECO:0008006" key="3">
    <source>
        <dbReference type="Google" id="ProtNLM"/>
    </source>
</evidence>
<dbReference type="SUPFAM" id="SSF52141">
    <property type="entry name" value="Uracil-DNA glycosylase-like"/>
    <property type="match status" value="1"/>
</dbReference>
<protein>
    <recommendedName>
        <fullName evidence="3">Uracil DNA glycosylase superfamily protein</fullName>
    </recommendedName>
</protein>
<dbReference type="AlphaFoldDB" id="A0A0P8X3Z5"/>
<dbReference type="RefSeq" id="WP_054873873.1">
    <property type="nucleotide sequence ID" value="NZ_LKET01000021.1"/>
</dbReference>
<dbReference type="Proteomes" id="UP000050326">
    <property type="component" value="Unassembled WGS sequence"/>
</dbReference>
<dbReference type="OrthoDB" id="9806352at2"/>
<dbReference type="InterPro" id="IPR036895">
    <property type="entry name" value="Uracil-DNA_glycosylase-like_sf"/>
</dbReference>
<dbReference type="EMBL" id="LKET01000021">
    <property type="protein sequence ID" value="KPU45526.1"/>
    <property type="molecule type" value="Genomic_DNA"/>
</dbReference>
<accession>A0A0P8X3Z5</accession>
<evidence type="ECO:0000313" key="1">
    <source>
        <dbReference type="EMBL" id="KPU45526.1"/>
    </source>
</evidence>
<reference evidence="1 2" key="1">
    <citation type="submission" date="2015-09" db="EMBL/GenBank/DDBJ databases">
        <title>Genome sequence of Oxobacter pfennigii DSM 3222.</title>
        <authorList>
            <person name="Poehlein A."/>
            <person name="Bengelsdorf F.R."/>
            <person name="Schiel-Bengelsdorf B."/>
            <person name="Duerre P."/>
            <person name="Daniel R."/>
        </authorList>
    </citation>
    <scope>NUCLEOTIDE SEQUENCE [LARGE SCALE GENOMIC DNA]</scope>
    <source>
        <strain evidence="1 2">DSM 3222</strain>
    </source>
</reference>
<dbReference type="Gene3D" id="3.40.470.10">
    <property type="entry name" value="Uracil-DNA glycosylase-like domain"/>
    <property type="match status" value="1"/>
</dbReference>